<sequence>MGYIVPRMILREGNLSLALARPDRHRPIAALNQTNQTCCCHCSSPLHHSNVVCPRQGDAPVLEKQGCALYGEGANSFRLGQQPITGKSERDRRPGSSNYRRSSAIDFSLLPAIPIYLFRQESTDKPELVGRGKHFPLEEYVQALKKDG</sequence>
<organism evidence="2 3">
    <name type="scientific">Cordyceps militaris</name>
    <name type="common">Caterpillar fungus</name>
    <name type="synonym">Clavaria militaris</name>
    <dbReference type="NCBI Taxonomy" id="73501"/>
    <lineage>
        <taxon>Eukaryota</taxon>
        <taxon>Fungi</taxon>
        <taxon>Dikarya</taxon>
        <taxon>Ascomycota</taxon>
        <taxon>Pezizomycotina</taxon>
        <taxon>Sordariomycetes</taxon>
        <taxon>Hypocreomycetidae</taxon>
        <taxon>Hypocreales</taxon>
        <taxon>Cordycipitaceae</taxon>
        <taxon>Cordyceps</taxon>
    </lineage>
</organism>
<protein>
    <submittedName>
        <fullName evidence="2">1,3-beta-glucan synthase component GLS1</fullName>
    </submittedName>
</protein>
<name>A0A2H4SP13_CORMI</name>
<evidence type="ECO:0000256" key="1">
    <source>
        <dbReference type="SAM" id="MobiDB-lite"/>
    </source>
</evidence>
<dbReference type="AlphaFoldDB" id="A0A2H4SP13"/>
<dbReference type="EMBL" id="CP023325">
    <property type="protein sequence ID" value="ATY64852.1"/>
    <property type="molecule type" value="Genomic_DNA"/>
</dbReference>
<proteinExistence type="predicted"/>
<dbReference type="VEuPathDB" id="FungiDB:A9K55_005138"/>
<reference evidence="2 3" key="1">
    <citation type="journal article" date="2017" name="BMC Genomics">
        <title>Chromosome level assembly and secondary metabolite potential of the parasitic fungus Cordyceps militaris.</title>
        <authorList>
            <person name="Kramer G.J."/>
            <person name="Nodwell J.R."/>
        </authorList>
    </citation>
    <scope>NUCLEOTIDE SEQUENCE [LARGE SCALE GENOMIC DNA]</scope>
    <source>
        <strain evidence="2 3">ATCC 34164</strain>
    </source>
</reference>
<gene>
    <name evidence="2" type="ORF">A9K55_005138</name>
</gene>
<evidence type="ECO:0000313" key="2">
    <source>
        <dbReference type="EMBL" id="ATY64852.1"/>
    </source>
</evidence>
<evidence type="ECO:0000313" key="3">
    <source>
        <dbReference type="Proteomes" id="UP000323067"/>
    </source>
</evidence>
<accession>A0A2H4SP13</accession>
<dbReference type="Proteomes" id="UP000323067">
    <property type="component" value="Chromosome v"/>
</dbReference>
<feature type="region of interest" description="Disordered" evidence="1">
    <location>
        <begin position="78"/>
        <end position="100"/>
    </location>
</feature>